<proteinExistence type="predicted"/>
<sequence>MTESAATGDDYFTENPHADVEAEAADAAAGADSPSTVQDIAEEVRDEIRLGHVEDDVSHVLRERLDGAGISMRPEDVDSLAEDIERDVSS</sequence>
<dbReference type="EMBL" id="CP159279">
    <property type="protein sequence ID" value="XCH12252.1"/>
    <property type="molecule type" value="Genomic_DNA"/>
</dbReference>
<organism evidence="1">
    <name type="scientific">Arthrobacter sp. K5</name>
    <dbReference type="NCBI Taxonomy" id="2839623"/>
    <lineage>
        <taxon>Bacteria</taxon>
        <taxon>Bacillati</taxon>
        <taxon>Actinomycetota</taxon>
        <taxon>Actinomycetes</taxon>
        <taxon>Micrococcales</taxon>
        <taxon>Micrococcaceae</taxon>
        <taxon>Arthrobacter</taxon>
    </lineage>
</organism>
<gene>
    <name evidence="1" type="ORF">ABRP34_04355</name>
</gene>
<dbReference type="RefSeq" id="WP_353712396.1">
    <property type="nucleotide sequence ID" value="NZ_CP159279.1"/>
</dbReference>
<name>A0AAU8ES31_9MICC</name>
<dbReference type="AlphaFoldDB" id="A0AAU8ES31"/>
<reference evidence="1" key="1">
    <citation type="submission" date="2024-06" db="EMBL/GenBank/DDBJ databases">
        <title>Biodegradation of dimethachlon by Arthrobacter sp. K5: mechanistic insights and ecological implications.</title>
        <authorList>
            <person name="Hu S."/>
            <person name="Lu P."/>
        </authorList>
    </citation>
    <scope>NUCLEOTIDE SEQUENCE</scope>
    <source>
        <strain evidence="1">K5</strain>
    </source>
</reference>
<accession>A0AAU8ES31</accession>
<evidence type="ECO:0000313" key="1">
    <source>
        <dbReference type="EMBL" id="XCH12252.1"/>
    </source>
</evidence>
<protein>
    <submittedName>
        <fullName evidence="1">Uncharacterized protein</fullName>
    </submittedName>
</protein>